<dbReference type="GO" id="GO:0018773">
    <property type="term" value="F:acetylpyruvate hydrolase activity"/>
    <property type="evidence" value="ECO:0007669"/>
    <property type="project" value="TreeGrafter"/>
</dbReference>
<dbReference type="Gene3D" id="3.90.850.10">
    <property type="entry name" value="Fumarylacetoacetase-like, C-terminal domain"/>
    <property type="match status" value="1"/>
</dbReference>
<feature type="domain" description="Fumarylacetoacetase-like C-terminal" evidence="3">
    <location>
        <begin position="24"/>
        <end position="221"/>
    </location>
</feature>
<dbReference type="PANTHER" id="PTHR11820:SF7">
    <property type="entry name" value="ACYLPYRUVASE FAHD1, MITOCHONDRIAL"/>
    <property type="match status" value="1"/>
</dbReference>
<reference evidence="5" key="1">
    <citation type="submission" date="2016-11" db="EMBL/GenBank/DDBJ databases">
        <authorList>
            <person name="Varghese N."/>
            <person name="Submissions S."/>
        </authorList>
    </citation>
    <scope>NUCLEOTIDE SEQUENCE [LARGE SCALE GENOMIC DNA]</scope>
    <source>
        <strain evidence="5">USBA-503</strain>
    </source>
</reference>
<dbReference type="EMBL" id="FRAF01000001">
    <property type="protein sequence ID" value="SHJ54373.1"/>
    <property type="molecule type" value="Genomic_DNA"/>
</dbReference>
<comment type="similarity">
    <text evidence="1">Belongs to the FAH family.</text>
</comment>
<dbReference type="RefSeq" id="WP_242650214.1">
    <property type="nucleotide sequence ID" value="NZ_FRAF01000001.1"/>
</dbReference>
<name>A0A1M6K615_9BACL</name>
<gene>
    <name evidence="4" type="ORF">SAMN05443507_101157</name>
</gene>
<evidence type="ECO:0000256" key="2">
    <source>
        <dbReference type="ARBA" id="ARBA00022723"/>
    </source>
</evidence>
<protein>
    <submittedName>
        <fullName evidence="4">2-keto-4-pentenoate hydratase/2-oxohepta-3-ene-1,7-dioic acid hydratase (Catechol pathway)</fullName>
    </submittedName>
</protein>
<dbReference type="InterPro" id="IPR011234">
    <property type="entry name" value="Fumarylacetoacetase-like_C"/>
</dbReference>
<dbReference type="STRING" id="1830138.SAMN05443507_101157"/>
<evidence type="ECO:0000259" key="3">
    <source>
        <dbReference type="Pfam" id="PF01557"/>
    </source>
</evidence>
<dbReference type="InterPro" id="IPR036663">
    <property type="entry name" value="Fumarylacetoacetase_C_sf"/>
</dbReference>
<dbReference type="AlphaFoldDB" id="A0A1M6K615"/>
<keyword evidence="2" id="KW-0479">Metal-binding</keyword>
<evidence type="ECO:0000256" key="1">
    <source>
        <dbReference type="ARBA" id="ARBA00010211"/>
    </source>
</evidence>
<dbReference type="PANTHER" id="PTHR11820">
    <property type="entry name" value="ACYLPYRUVASE"/>
    <property type="match status" value="1"/>
</dbReference>
<dbReference type="Pfam" id="PF01557">
    <property type="entry name" value="FAA_hydrolase"/>
    <property type="match status" value="1"/>
</dbReference>
<dbReference type="GO" id="GO:0046872">
    <property type="term" value="F:metal ion binding"/>
    <property type="evidence" value="ECO:0007669"/>
    <property type="project" value="UniProtKB-KW"/>
</dbReference>
<proteinExistence type="inferred from homology"/>
<accession>A0A1M6K615</accession>
<dbReference type="Proteomes" id="UP000184016">
    <property type="component" value="Unassembled WGS sequence"/>
</dbReference>
<organism evidence="4 5">
    <name type="scientific">Alicyclobacillus tolerans</name>
    <dbReference type="NCBI Taxonomy" id="90970"/>
    <lineage>
        <taxon>Bacteria</taxon>
        <taxon>Bacillati</taxon>
        <taxon>Bacillota</taxon>
        <taxon>Bacilli</taxon>
        <taxon>Bacillales</taxon>
        <taxon>Alicyclobacillaceae</taxon>
        <taxon>Alicyclobacillus</taxon>
    </lineage>
</organism>
<evidence type="ECO:0000313" key="4">
    <source>
        <dbReference type="EMBL" id="SHJ54373.1"/>
    </source>
</evidence>
<keyword evidence="5" id="KW-1185">Reference proteome</keyword>
<evidence type="ECO:0000313" key="5">
    <source>
        <dbReference type="Proteomes" id="UP000184016"/>
    </source>
</evidence>
<sequence length="224" mass="25221">MNRVIHWEQPWLKVEDALGQIKNIFCVGRNYVDHAKELGNDVPEQPMIFAKSTHALHSAHELLQLPTDMGSVHHELEWVLWIDSDIHSAADFPSAIGGVALGLDLTLRDVQSRLKAAGHPWELAKSFPQSAVLTDFYQVEDWQELLHTSFSLVRQGQILQQGKAEDMIFDFPTLLEYVARYFGLAKGDILFTGTPAGVGPVQPGDELEWRIAEKTIAKTKVQER</sequence>
<dbReference type="SUPFAM" id="SSF56529">
    <property type="entry name" value="FAH"/>
    <property type="match status" value="1"/>
</dbReference>